<dbReference type="PANTHER" id="PTHR24379:SF121">
    <property type="entry name" value="C2H2-TYPE DOMAIN-CONTAINING PROTEIN"/>
    <property type="match status" value="1"/>
</dbReference>
<feature type="compositionally biased region" description="Basic and acidic residues" evidence="6">
    <location>
        <begin position="151"/>
        <end position="164"/>
    </location>
</feature>
<evidence type="ECO:0000256" key="2">
    <source>
        <dbReference type="ARBA" id="ARBA00022737"/>
    </source>
</evidence>
<evidence type="ECO:0000313" key="8">
    <source>
        <dbReference type="EMBL" id="KRX08699.1"/>
    </source>
</evidence>
<evidence type="ECO:0000256" key="5">
    <source>
        <dbReference type="PROSITE-ProRule" id="PRU00042"/>
    </source>
</evidence>
<reference evidence="8 9" key="1">
    <citation type="journal article" date="2015" name="Sci. Rep.">
        <title>Genome of the facultative scuticociliatosis pathogen Pseudocohnilembus persalinus provides insight into its virulence through horizontal gene transfer.</title>
        <authorList>
            <person name="Xiong J."/>
            <person name="Wang G."/>
            <person name="Cheng J."/>
            <person name="Tian M."/>
            <person name="Pan X."/>
            <person name="Warren A."/>
            <person name="Jiang C."/>
            <person name="Yuan D."/>
            <person name="Miao W."/>
        </authorList>
    </citation>
    <scope>NUCLEOTIDE SEQUENCE [LARGE SCALE GENOMIC DNA]</scope>
    <source>
        <strain evidence="8">36N120E</strain>
    </source>
</reference>
<protein>
    <recommendedName>
        <fullName evidence="7">C2H2-type domain-containing protein</fullName>
    </recommendedName>
</protein>
<evidence type="ECO:0000259" key="7">
    <source>
        <dbReference type="PROSITE" id="PS50157"/>
    </source>
</evidence>
<feature type="region of interest" description="Disordered" evidence="6">
    <location>
        <begin position="151"/>
        <end position="180"/>
    </location>
</feature>
<evidence type="ECO:0000256" key="6">
    <source>
        <dbReference type="SAM" id="MobiDB-lite"/>
    </source>
</evidence>
<dbReference type="InParanoid" id="A0A0V0R2J8"/>
<dbReference type="SMART" id="SM00355">
    <property type="entry name" value="ZnF_C2H2"/>
    <property type="match status" value="5"/>
</dbReference>
<evidence type="ECO:0000256" key="1">
    <source>
        <dbReference type="ARBA" id="ARBA00022723"/>
    </source>
</evidence>
<keyword evidence="4" id="KW-0862">Zinc</keyword>
<feature type="domain" description="C2H2-type" evidence="7">
    <location>
        <begin position="251"/>
        <end position="279"/>
    </location>
</feature>
<gene>
    <name evidence="8" type="ORF">PPERSA_08010</name>
</gene>
<dbReference type="Gene3D" id="3.30.160.60">
    <property type="entry name" value="Classic Zinc Finger"/>
    <property type="match status" value="3"/>
</dbReference>
<organism evidence="8 9">
    <name type="scientific">Pseudocohnilembus persalinus</name>
    <name type="common">Ciliate</name>
    <dbReference type="NCBI Taxonomy" id="266149"/>
    <lineage>
        <taxon>Eukaryota</taxon>
        <taxon>Sar</taxon>
        <taxon>Alveolata</taxon>
        <taxon>Ciliophora</taxon>
        <taxon>Intramacronucleata</taxon>
        <taxon>Oligohymenophorea</taxon>
        <taxon>Scuticociliatia</taxon>
        <taxon>Philasterida</taxon>
        <taxon>Pseudocohnilembidae</taxon>
        <taxon>Pseudocohnilembus</taxon>
    </lineage>
</organism>
<evidence type="ECO:0000256" key="4">
    <source>
        <dbReference type="ARBA" id="ARBA00022833"/>
    </source>
</evidence>
<comment type="caution">
    <text evidence="8">The sequence shown here is derived from an EMBL/GenBank/DDBJ whole genome shotgun (WGS) entry which is preliminary data.</text>
</comment>
<dbReference type="PANTHER" id="PTHR24379">
    <property type="entry name" value="KRAB AND ZINC FINGER DOMAIN-CONTAINING"/>
    <property type="match status" value="1"/>
</dbReference>
<proteinExistence type="predicted"/>
<evidence type="ECO:0000313" key="9">
    <source>
        <dbReference type="Proteomes" id="UP000054937"/>
    </source>
</evidence>
<keyword evidence="9" id="KW-1185">Reference proteome</keyword>
<name>A0A0V0R2J8_PSEPJ</name>
<dbReference type="InterPro" id="IPR013087">
    <property type="entry name" value="Znf_C2H2_type"/>
</dbReference>
<evidence type="ECO:0000256" key="3">
    <source>
        <dbReference type="ARBA" id="ARBA00022771"/>
    </source>
</evidence>
<dbReference type="GO" id="GO:0008270">
    <property type="term" value="F:zinc ion binding"/>
    <property type="evidence" value="ECO:0007669"/>
    <property type="project" value="UniProtKB-KW"/>
</dbReference>
<keyword evidence="2" id="KW-0677">Repeat</keyword>
<dbReference type="OrthoDB" id="3561125at2759"/>
<dbReference type="PROSITE" id="PS50157">
    <property type="entry name" value="ZINC_FINGER_C2H2_2"/>
    <property type="match status" value="1"/>
</dbReference>
<dbReference type="EMBL" id="LDAU01000058">
    <property type="protein sequence ID" value="KRX08699.1"/>
    <property type="molecule type" value="Genomic_DNA"/>
</dbReference>
<accession>A0A0V0R2J8</accession>
<dbReference type="AlphaFoldDB" id="A0A0V0R2J8"/>
<dbReference type="Proteomes" id="UP000054937">
    <property type="component" value="Unassembled WGS sequence"/>
</dbReference>
<keyword evidence="1" id="KW-0479">Metal-binding</keyword>
<sequence>MHKILHDKSYLDESQIRSSDNLTLFSKKRVQYKPVTQSNPSSNITILHRFVSRPVTVIQESSTKQRNYLCNSSSQFENSSLTKDISPQIGQQNSDNISLNLEQEECLFLQNSQIIPKTEQSVFKGQNLTTDSNDGGDHSTHHTNEEIQTKIEISHEENDHKKAEQSANQKKEKRKYTRNPNRVYKNYQGKIYYCNNKECKFETLNRTSYYNHIKHSHQTDTEYNCDQCQYKSTNKRNLNQHIAYCHIDTVLSCEQCGKQNLNKYSLKKHIKEVHCEKSYRCEICYRQAKNEFFNNNNQNQNEKIYEKLFKSKSSLNKHILNVHSNGQYNCQYCKYHTKCQQYLKEHIRHKHNYDDDNNINKDKSNQLSCIVLH</sequence>
<keyword evidence="3 5" id="KW-0863">Zinc-finger</keyword>